<dbReference type="GO" id="GO:0008033">
    <property type="term" value="P:tRNA processing"/>
    <property type="evidence" value="ECO:0007669"/>
    <property type="project" value="UniProtKB-KW"/>
</dbReference>
<dbReference type="Proteomes" id="UP000266327">
    <property type="component" value="Unassembled WGS sequence"/>
</dbReference>
<gene>
    <name evidence="6" type="ORF">D3878_05135</name>
</gene>
<dbReference type="InterPro" id="IPR002804">
    <property type="entry name" value="Archease"/>
</dbReference>
<reference evidence="7" key="1">
    <citation type="submission" date="2018-09" db="EMBL/GenBank/DDBJ databases">
        <authorList>
            <person name="Zhu H."/>
        </authorList>
    </citation>
    <scope>NUCLEOTIDE SEQUENCE [LARGE SCALE GENOMIC DNA]</scope>
    <source>
        <strain evidence="7">K1S02-23</strain>
    </source>
</reference>
<keyword evidence="7" id="KW-1185">Reference proteome</keyword>
<accession>A0A3A3FXX6</accession>
<evidence type="ECO:0000313" key="7">
    <source>
        <dbReference type="Proteomes" id="UP000266327"/>
    </source>
</evidence>
<evidence type="ECO:0000256" key="4">
    <source>
        <dbReference type="ARBA" id="ARBA00022837"/>
    </source>
</evidence>
<evidence type="ECO:0000256" key="3">
    <source>
        <dbReference type="ARBA" id="ARBA00022723"/>
    </source>
</evidence>
<name>A0A3A3FXX6_9BURK</name>
<dbReference type="OrthoDB" id="9788587at2"/>
<keyword evidence="4" id="KW-0106">Calcium</keyword>
<evidence type="ECO:0000256" key="2">
    <source>
        <dbReference type="ARBA" id="ARBA00022694"/>
    </source>
</evidence>
<dbReference type="GO" id="GO:0046872">
    <property type="term" value="F:metal ion binding"/>
    <property type="evidence" value="ECO:0007669"/>
    <property type="project" value="UniProtKB-KW"/>
</dbReference>
<comment type="caution">
    <text evidence="6">The sequence shown here is derived from an EMBL/GenBank/DDBJ whole genome shotgun (WGS) entry which is preliminary data.</text>
</comment>
<evidence type="ECO:0000256" key="1">
    <source>
        <dbReference type="ARBA" id="ARBA00007963"/>
    </source>
</evidence>
<keyword evidence="3" id="KW-0479">Metal-binding</keyword>
<evidence type="ECO:0000259" key="5">
    <source>
        <dbReference type="Pfam" id="PF01951"/>
    </source>
</evidence>
<dbReference type="Pfam" id="PF01951">
    <property type="entry name" value="Archease"/>
    <property type="match status" value="1"/>
</dbReference>
<proteinExistence type="inferred from homology"/>
<dbReference type="Gene3D" id="3.55.10.10">
    <property type="entry name" value="Archease domain"/>
    <property type="match status" value="1"/>
</dbReference>
<dbReference type="PANTHER" id="PTHR12682:SF11">
    <property type="entry name" value="PROTEIN ARCHEASE"/>
    <property type="match status" value="1"/>
</dbReference>
<dbReference type="InterPro" id="IPR036820">
    <property type="entry name" value="Archease_dom_sf"/>
</dbReference>
<dbReference type="AlphaFoldDB" id="A0A3A3FXX6"/>
<evidence type="ECO:0000313" key="6">
    <source>
        <dbReference type="EMBL" id="RJG01043.1"/>
    </source>
</evidence>
<feature type="domain" description="Archease" evidence="5">
    <location>
        <begin position="14"/>
        <end position="148"/>
    </location>
</feature>
<comment type="similarity">
    <text evidence="1">Belongs to the archease family.</text>
</comment>
<protein>
    <submittedName>
        <fullName evidence="6">Archease</fullName>
    </submittedName>
</protein>
<sequence>MQDLSASVAPTPRWEHFQHGSDIGIRGYGPDRAKAFAQAALALTAVVTDPHRVRADVGVEIACASADDDVLFVDWINALILEMAIHNMLFSRFEVEIDADGLKALAWGELVDVVRHRPAVEPKGATFTALAAAPDSAGNWMVQCVVDV</sequence>
<dbReference type="PANTHER" id="PTHR12682">
    <property type="entry name" value="ARCHEASE"/>
    <property type="match status" value="1"/>
</dbReference>
<dbReference type="RefSeq" id="WP_119784493.1">
    <property type="nucleotide sequence ID" value="NZ_QYUQ01000002.1"/>
</dbReference>
<organism evidence="6 7">
    <name type="scientific">Noviherbaspirillum sedimenti</name>
    <dbReference type="NCBI Taxonomy" id="2320865"/>
    <lineage>
        <taxon>Bacteria</taxon>
        <taxon>Pseudomonadati</taxon>
        <taxon>Pseudomonadota</taxon>
        <taxon>Betaproteobacteria</taxon>
        <taxon>Burkholderiales</taxon>
        <taxon>Oxalobacteraceae</taxon>
        <taxon>Noviherbaspirillum</taxon>
    </lineage>
</organism>
<keyword evidence="2" id="KW-0819">tRNA processing</keyword>
<dbReference type="SUPFAM" id="SSF69819">
    <property type="entry name" value="MTH1598-like"/>
    <property type="match status" value="1"/>
</dbReference>
<dbReference type="EMBL" id="QYUQ01000002">
    <property type="protein sequence ID" value="RJG01043.1"/>
    <property type="molecule type" value="Genomic_DNA"/>
</dbReference>
<dbReference type="InterPro" id="IPR023572">
    <property type="entry name" value="Archease_dom"/>
</dbReference>